<dbReference type="PANTHER" id="PTHR35385:SF2">
    <property type="entry name" value="PROTEIN B, PUTATIVE-RELATED"/>
    <property type="match status" value="1"/>
</dbReference>
<keyword evidence="3" id="KW-1185">Reference proteome</keyword>
<evidence type="ECO:0000259" key="1">
    <source>
        <dbReference type="Pfam" id="PF10551"/>
    </source>
</evidence>
<feature type="domain" description="MULE transposase" evidence="1">
    <location>
        <begin position="36"/>
        <end position="106"/>
    </location>
</feature>
<dbReference type="InterPro" id="IPR018289">
    <property type="entry name" value="MULE_transposase_dom"/>
</dbReference>
<comment type="caution">
    <text evidence="2">The sequence shown here is derived from an EMBL/GenBank/DDBJ whole genome shotgun (WGS) entry which is preliminary data.</text>
</comment>
<dbReference type="AlphaFoldDB" id="A0AAE1QIT6"/>
<name>A0AAE1QIT6_9EUCA</name>
<sequence length="164" mass="18404">MLREAGEMVFVDATGCVDQLNTAVIPFLCAGPAGAVPLAVLFTSSQDEVTLTKGFAMVKDALGHSAFCGRGEPQSFITDNCDAERKALAVTWPTSQRFLCIFHMLQQVWRWLLNSKNGIQKDHRQELMAGMKALMYAETRENFSEVWEKFQTNSLAMTYPNFIR</sequence>
<dbReference type="Proteomes" id="UP001292094">
    <property type="component" value="Unassembled WGS sequence"/>
</dbReference>
<dbReference type="EMBL" id="JAWZYT010000148">
    <property type="protein sequence ID" value="KAK4327495.1"/>
    <property type="molecule type" value="Genomic_DNA"/>
</dbReference>
<dbReference type="Pfam" id="PF10551">
    <property type="entry name" value="MULE"/>
    <property type="match status" value="1"/>
</dbReference>
<accession>A0AAE1QIT6</accession>
<organism evidence="2 3">
    <name type="scientific">Petrolisthes manimaculis</name>
    <dbReference type="NCBI Taxonomy" id="1843537"/>
    <lineage>
        <taxon>Eukaryota</taxon>
        <taxon>Metazoa</taxon>
        <taxon>Ecdysozoa</taxon>
        <taxon>Arthropoda</taxon>
        <taxon>Crustacea</taxon>
        <taxon>Multicrustacea</taxon>
        <taxon>Malacostraca</taxon>
        <taxon>Eumalacostraca</taxon>
        <taxon>Eucarida</taxon>
        <taxon>Decapoda</taxon>
        <taxon>Pleocyemata</taxon>
        <taxon>Anomura</taxon>
        <taxon>Galatheoidea</taxon>
        <taxon>Porcellanidae</taxon>
        <taxon>Petrolisthes</taxon>
    </lineage>
</organism>
<evidence type="ECO:0000313" key="3">
    <source>
        <dbReference type="Proteomes" id="UP001292094"/>
    </source>
</evidence>
<evidence type="ECO:0000313" key="2">
    <source>
        <dbReference type="EMBL" id="KAK4327495.1"/>
    </source>
</evidence>
<gene>
    <name evidence="2" type="ORF">Pmani_002051</name>
</gene>
<proteinExistence type="predicted"/>
<reference evidence="2" key="1">
    <citation type="submission" date="2023-11" db="EMBL/GenBank/DDBJ databases">
        <title>Genome assemblies of two species of porcelain crab, Petrolisthes cinctipes and Petrolisthes manimaculis (Anomura: Porcellanidae).</title>
        <authorList>
            <person name="Angst P."/>
        </authorList>
    </citation>
    <scope>NUCLEOTIDE SEQUENCE</scope>
    <source>
        <strain evidence="2">PB745_02</strain>
        <tissue evidence="2">Gill</tissue>
    </source>
</reference>
<protein>
    <recommendedName>
        <fullName evidence="1">MULE transposase domain-containing protein</fullName>
    </recommendedName>
</protein>
<dbReference type="PANTHER" id="PTHR35385">
    <property type="entry name" value="PROTEIN B, PUTATIVE-RELATED-RELATED"/>
    <property type="match status" value="1"/>
</dbReference>